<sequence>MRTFFAVFIAALLLIALTSYGVWTEQRPVGHYLSDLRIQLAVDDGQPSERGNLLGVQAELFPADYQSIDRLHRKLAAYLQQARDKGLINSKTIVVLPEHVGTWLFASGEKNQVYQATTIDEAMTWLAVSNPLKFVGAMLSATGENRLNDAHLRMKASSMANDYQTVFGGLAKEFGVTLVAGSIVLPEPHVVNGKLEVGSGPLFNSSLAFGSDGLPLGQPQRQLYPASYQRGYIQSAADAPLNVIDTPAGRLGILIGIDSWYPRNYSRLNDSGAELIAVPAFVVGNGGWLKPWRGEQSADLTPSVDLAAGSLSEGEAWQRLTLTSKLPDSSARAGVSVFMRGQFWDQGSAGHSFASRNGLKIVEPSLDDKTGHGARLINVWL</sequence>
<comment type="caution">
    <text evidence="3">The sequence shown here is derived from an EMBL/GenBank/DDBJ whole genome shotgun (WGS) entry which is preliminary data.</text>
</comment>
<dbReference type="PANTHER" id="PTHR43674">
    <property type="entry name" value="NITRILASE C965.09-RELATED"/>
    <property type="match status" value="1"/>
</dbReference>
<protein>
    <submittedName>
        <fullName evidence="3">Carbon-nitrogen hydrolase</fullName>
    </submittedName>
</protein>
<evidence type="ECO:0000313" key="4">
    <source>
        <dbReference type="Proteomes" id="UP000093104"/>
    </source>
</evidence>
<dbReference type="OrthoDB" id="6930495at2"/>
<dbReference type="PANTHER" id="PTHR43674:SF13">
    <property type="entry name" value="CN HYDROLASE DOMAIN-CONTAINING PROTEIN"/>
    <property type="match status" value="1"/>
</dbReference>
<dbReference type="CDD" id="cd07197">
    <property type="entry name" value="nitrilase"/>
    <property type="match status" value="1"/>
</dbReference>
<keyword evidence="1 3" id="KW-0378">Hydrolase</keyword>
<name>A0A1C7Z783_PSESX</name>
<organism evidence="3 4">
    <name type="scientific">Pseudomonas syringae</name>
    <dbReference type="NCBI Taxonomy" id="317"/>
    <lineage>
        <taxon>Bacteria</taxon>
        <taxon>Pseudomonadati</taxon>
        <taxon>Pseudomonadota</taxon>
        <taxon>Gammaproteobacteria</taxon>
        <taxon>Pseudomonadales</taxon>
        <taxon>Pseudomonadaceae</taxon>
        <taxon>Pseudomonas</taxon>
    </lineage>
</organism>
<dbReference type="GO" id="GO:0016811">
    <property type="term" value="F:hydrolase activity, acting on carbon-nitrogen (but not peptide) bonds, in linear amides"/>
    <property type="evidence" value="ECO:0007669"/>
    <property type="project" value="TreeGrafter"/>
</dbReference>
<dbReference type="InterPro" id="IPR036526">
    <property type="entry name" value="C-N_Hydrolase_sf"/>
</dbReference>
<dbReference type="Proteomes" id="UP000093104">
    <property type="component" value="Unassembled WGS sequence"/>
</dbReference>
<dbReference type="Gene3D" id="3.60.110.10">
    <property type="entry name" value="Carbon-nitrogen hydrolase"/>
    <property type="match status" value="1"/>
</dbReference>
<dbReference type="PATRIC" id="fig|317.243.peg.4767"/>
<dbReference type="InterPro" id="IPR050345">
    <property type="entry name" value="Aliph_Amidase/BUP"/>
</dbReference>
<dbReference type="AlphaFoldDB" id="A0A1C7Z783"/>
<dbReference type="RefSeq" id="WP_065833411.1">
    <property type="nucleotide sequence ID" value="NZ_LGSI01000040.1"/>
</dbReference>
<dbReference type="SUPFAM" id="SSF56317">
    <property type="entry name" value="Carbon-nitrogen hydrolase"/>
    <property type="match status" value="1"/>
</dbReference>
<evidence type="ECO:0000256" key="1">
    <source>
        <dbReference type="ARBA" id="ARBA00022801"/>
    </source>
</evidence>
<evidence type="ECO:0000313" key="3">
    <source>
        <dbReference type="EMBL" id="OCR24807.1"/>
    </source>
</evidence>
<dbReference type="EMBL" id="LGSI01000040">
    <property type="protein sequence ID" value="OCR24807.1"/>
    <property type="molecule type" value="Genomic_DNA"/>
</dbReference>
<evidence type="ECO:0000259" key="2">
    <source>
        <dbReference type="PROSITE" id="PS50263"/>
    </source>
</evidence>
<dbReference type="Pfam" id="PF00795">
    <property type="entry name" value="CN_hydrolase"/>
    <property type="match status" value="1"/>
</dbReference>
<reference evidence="3 4" key="1">
    <citation type="submission" date="2015-07" db="EMBL/GenBank/DDBJ databases">
        <title>Draft genome sequence of a diazotrophic, plant growth-promoting rhizobacterium of the Pseudomonas syringae complex.</title>
        <authorList>
            <person name="Patten C.L."/>
            <person name="Jeong H."/>
        </authorList>
    </citation>
    <scope>NUCLEOTIDE SEQUENCE [LARGE SCALE GENOMIC DNA]</scope>
    <source>
        <strain evidence="3 4">GR12-2</strain>
    </source>
</reference>
<proteinExistence type="predicted"/>
<accession>A0A1C7Z783</accession>
<feature type="domain" description="CN hydrolase" evidence="2">
    <location>
        <begin position="114"/>
        <end position="381"/>
    </location>
</feature>
<dbReference type="InterPro" id="IPR003010">
    <property type="entry name" value="C-N_Hydrolase"/>
</dbReference>
<gene>
    <name evidence="3" type="ORF">AFK24_11815</name>
</gene>
<dbReference type="PROSITE" id="PS50263">
    <property type="entry name" value="CN_HYDROLASE"/>
    <property type="match status" value="1"/>
</dbReference>